<dbReference type="EMBL" id="BMAW01037517">
    <property type="protein sequence ID" value="GFU48826.1"/>
    <property type="molecule type" value="Genomic_DNA"/>
</dbReference>
<name>A0A8X6R5P5_NEPPI</name>
<evidence type="ECO:0000256" key="1">
    <source>
        <dbReference type="SAM" id="MobiDB-lite"/>
    </source>
</evidence>
<feature type="region of interest" description="Disordered" evidence="1">
    <location>
        <begin position="1"/>
        <end position="58"/>
    </location>
</feature>
<proteinExistence type="predicted"/>
<evidence type="ECO:0000313" key="3">
    <source>
        <dbReference type="Proteomes" id="UP000887013"/>
    </source>
</evidence>
<comment type="caution">
    <text evidence="2">The sequence shown here is derived from an EMBL/GenBank/DDBJ whole genome shotgun (WGS) entry which is preliminary data.</text>
</comment>
<accession>A0A8X6R5P5</accession>
<organism evidence="2 3">
    <name type="scientific">Nephila pilipes</name>
    <name type="common">Giant wood spider</name>
    <name type="synonym">Nephila maculata</name>
    <dbReference type="NCBI Taxonomy" id="299642"/>
    <lineage>
        <taxon>Eukaryota</taxon>
        <taxon>Metazoa</taxon>
        <taxon>Ecdysozoa</taxon>
        <taxon>Arthropoda</taxon>
        <taxon>Chelicerata</taxon>
        <taxon>Arachnida</taxon>
        <taxon>Araneae</taxon>
        <taxon>Araneomorphae</taxon>
        <taxon>Entelegynae</taxon>
        <taxon>Araneoidea</taxon>
        <taxon>Nephilidae</taxon>
        <taxon>Nephila</taxon>
    </lineage>
</organism>
<protein>
    <submittedName>
        <fullName evidence="2">Uncharacterized protein</fullName>
    </submittedName>
</protein>
<dbReference type="AlphaFoldDB" id="A0A8X6R5P5"/>
<reference evidence="2" key="1">
    <citation type="submission" date="2020-08" db="EMBL/GenBank/DDBJ databases">
        <title>Multicomponent nature underlies the extraordinary mechanical properties of spider dragline silk.</title>
        <authorList>
            <person name="Kono N."/>
            <person name="Nakamura H."/>
            <person name="Mori M."/>
            <person name="Yoshida Y."/>
            <person name="Ohtoshi R."/>
            <person name="Malay A.D."/>
            <person name="Moran D.A.P."/>
            <person name="Tomita M."/>
            <person name="Numata K."/>
            <person name="Arakawa K."/>
        </authorList>
    </citation>
    <scope>NUCLEOTIDE SEQUENCE</scope>
</reference>
<keyword evidence="3" id="KW-1185">Reference proteome</keyword>
<feature type="compositionally biased region" description="Basic and acidic residues" evidence="1">
    <location>
        <begin position="16"/>
        <end position="45"/>
    </location>
</feature>
<sequence>MEGLQSLLNEIDTSEEEIHQAREKEPNEIIDRSHDSERREFKQSDEGESLESEGNISISKNKTIWHTQKLNHIFKMCSQNVITNLPVQNITNPLKGWELFVTKKL</sequence>
<gene>
    <name evidence="2" type="ORF">NPIL_280281</name>
</gene>
<dbReference type="Proteomes" id="UP000887013">
    <property type="component" value="Unassembled WGS sequence"/>
</dbReference>
<evidence type="ECO:0000313" key="2">
    <source>
        <dbReference type="EMBL" id="GFU48826.1"/>
    </source>
</evidence>